<keyword evidence="3 7" id="KW-0349">Heme</keyword>
<evidence type="ECO:0000256" key="4">
    <source>
        <dbReference type="ARBA" id="ARBA00022723"/>
    </source>
</evidence>
<dbReference type="SUPFAM" id="SSF48264">
    <property type="entry name" value="Cytochrome P450"/>
    <property type="match status" value="1"/>
</dbReference>
<dbReference type="PRINTS" id="PR00465">
    <property type="entry name" value="EP450IV"/>
</dbReference>
<evidence type="ECO:0000256" key="5">
    <source>
        <dbReference type="ARBA" id="ARBA00023002"/>
    </source>
</evidence>
<dbReference type="InterPro" id="IPR001128">
    <property type="entry name" value="Cyt_P450"/>
</dbReference>
<evidence type="ECO:0000313" key="9">
    <source>
        <dbReference type="EMBL" id="KAL2838171.1"/>
    </source>
</evidence>
<keyword evidence="5 7" id="KW-0560">Oxidoreductase</keyword>
<dbReference type="CDD" id="cd11062">
    <property type="entry name" value="CYP58-like"/>
    <property type="match status" value="1"/>
</dbReference>
<keyword evidence="7" id="KW-0503">Monooxygenase</keyword>
<evidence type="ECO:0000256" key="1">
    <source>
        <dbReference type="ARBA" id="ARBA00001971"/>
    </source>
</evidence>
<keyword evidence="6 7" id="KW-0408">Iron</keyword>
<feature type="transmembrane region" description="Helical" evidence="8">
    <location>
        <begin position="12"/>
        <end position="33"/>
    </location>
</feature>
<comment type="cofactor">
    <cofactor evidence="1">
        <name>heme</name>
        <dbReference type="ChEBI" id="CHEBI:30413"/>
    </cofactor>
</comment>
<protein>
    <submittedName>
        <fullName evidence="9">Cytochrome P450</fullName>
    </submittedName>
</protein>
<evidence type="ECO:0000256" key="7">
    <source>
        <dbReference type="RuleBase" id="RU000461"/>
    </source>
</evidence>
<proteinExistence type="inferred from homology"/>
<keyword evidence="10" id="KW-1185">Reference proteome</keyword>
<evidence type="ECO:0000256" key="3">
    <source>
        <dbReference type="ARBA" id="ARBA00022617"/>
    </source>
</evidence>
<keyword evidence="8" id="KW-0472">Membrane</keyword>
<dbReference type="EMBL" id="JBFXLU010000149">
    <property type="protein sequence ID" value="KAL2838171.1"/>
    <property type="molecule type" value="Genomic_DNA"/>
</dbReference>
<dbReference type="Proteomes" id="UP001610446">
    <property type="component" value="Unassembled WGS sequence"/>
</dbReference>
<dbReference type="Gene3D" id="1.10.630.10">
    <property type="entry name" value="Cytochrome P450"/>
    <property type="match status" value="1"/>
</dbReference>
<dbReference type="InterPro" id="IPR050121">
    <property type="entry name" value="Cytochrome_P450_monoxygenase"/>
</dbReference>
<evidence type="ECO:0000313" key="10">
    <source>
        <dbReference type="Proteomes" id="UP001610446"/>
    </source>
</evidence>
<dbReference type="InterPro" id="IPR036396">
    <property type="entry name" value="Cyt_P450_sf"/>
</dbReference>
<comment type="similarity">
    <text evidence="2 7">Belongs to the cytochrome P450 family.</text>
</comment>
<reference evidence="9 10" key="1">
    <citation type="submission" date="2024-07" db="EMBL/GenBank/DDBJ databases">
        <title>Section-level genome sequencing and comparative genomics of Aspergillus sections Usti and Cavernicolus.</title>
        <authorList>
            <consortium name="Lawrence Berkeley National Laboratory"/>
            <person name="Nybo J.L."/>
            <person name="Vesth T.C."/>
            <person name="Theobald S."/>
            <person name="Frisvad J.C."/>
            <person name="Larsen T.O."/>
            <person name="Kjaerboelling I."/>
            <person name="Rothschild-Mancinelli K."/>
            <person name="Lyhne E.K."/>
            <person name="Kogle M.E."/>
            <person name="Barry K."/>
            <person name="Clum A."/>
            <person name="Na H."/>
            <person name="Ledsgaard L."/>
            <person name="Lin J."/>
            <person name="Lipzen A."/>
            <person name="Kuo A."/>
            <person name="Riley R."/>
            <person name="Mondo S."/>
            <person name="Labutti K."/>
            <person name="Haridas S."/>
            <person name="Pangalinan J."/>
            <person name="Salamov A.A."/>
            <person name="Simmons B.A."/>
            <person name="Magnuson J.K."/>
            <person name="Chen J."/>
            <person name="Drula E."/>
            <person name="Henrissat B."/>
            <person name="Wiebenga A."/>
            <person name="Lubbers R.J."/>
            <person name="Gomes A.C."/>
            <person name="Makela M.R."/>
            <person name="Stajich J."/>
            <person name="Grigoriev I.V."/>
            <person name="Mortensen U.H."/>
            <person name="De Vries R.P."/>
            <person name="Baker S.E."/>
            <person name="Andersen M.R."/>
        </authorList>
    </citation>
    <scope>NUCLEOTIDE SEQUENCE [LARGE SCALE GENOMIC DNA]</scope>
    <source>
        <strain evidence="9 10">CBS 123904</strain>
    </source>
</reference>
<dbReference type="PANTHER" id="PTHR24305:SF166">
    <property type="entry name" value="CYTOCHROME P450 12A4, MITOCHONDRIAL-RELATED"/>
    <property type="match status" value="1"/>
</dbReference>
<evidence type="ECO:0000256" key="2">
    <source>
        <dbReference type="ARBA" id="ARBA00010617"/>
    </source>
</evidence>
<keyword evidence="4 7" id="KW-0479">Metal-binding</keyword>
<dbReference type="PANTHER" id="PTHR24305">
    <property type="entry name" value="CYTOCHROME P450"/>
    <property type="match status" value="1"/>
</dbReference>
<dbReference type="InterPro" id="IPR017972">
    <property type="entry name" value="Cyt_P450_CS"/>
</dbReference>
<comment type="caution">
    <text evidence="9">The sequence shown here is derived from an EMBL/GenBank/DDBJ whole genome shotgun (WGS) entry which is preliminary data.</text>
</comment>
<dbReference type="PROSITE" id="PS00086">
    <property type="entry name" value="CYTOCHROME_P450"/>
    <property type="match status" value="1"/>
</dbReference>
<keyword evidence="8" id="KW-0812">Transmembrane</keyword>
<evidence type="ECO:0000256" key="6">
    <source>
        <dbReference type="ARBA" id="ARBA00023004"/>
    </source>
</evidence>
<dbReference type="InterPro" id="IPR002403">
    <property type="entry name" value="Cyt_P450_E_grp-IV"/>
</dbReference>
<keyword evidence="8" id="KW-1133">Transmembrane helix</keyword>
<sequence length="498" mass="56429">MDFLNNLLLSNIANCLILGLTGYNIALLIYRLWLSPLSRFPGSPLAKATFWYEFYYDWVKPGQYYHRIHEMHKIYGPIIRITPNELHISDPSCYAKLFVTGAVRKSDSYPGYADGTGFEDYAAMIHTHDDHRSIRAPAQQYFSVSSLGQIEIQVVNCIKTLCQRLEGYRDINKPFNMSYALLALSTDTISTVLYEEPTNALAEPNFNKSWFKMRKQGMGVIPLLASIPWPARASVIQLLELISSYIQSWHQSSGAMLQPPKGVKEGFGATDRAETSRKQFGQDIYKRGAQLVQESGIYHLSHTLHTIITHLALNDDLCQALRNELKTIAEHSPESPSSWQDLQKLPYLDACIKEGLRMATGSQKRSTRVFPNTMVSIKGRTVPKGTPVSMSTYWMHMDPEVYVDPHKFRPNRWLGFQQNELIAEYFVPFGKGSRNCIGKNFAQMVMYHTLQELYRPGAPSMQLFETDGNDVVPTHGYLFPLPSLDSEGVRLLVHGDGA</sequence>
<organism evidence="9 10">
    <name type="scientific">Aspergillus pseudoustus</name>
    <dbReference type="NCBI Taxonomy" id="1810923"/>
    <lineage>
        <taxon>Eukaryota</taxon>
        <taxon>Fungi</taxon>
        <taxon>Dikarya</taxon>
        <taxon>Ascomycota</taxon>
        <taxon>Pezizomycotina</taxon>
        <taxon>Eurotiomycetes</taxon>
        <taxon>Eurotiomycetidae</taxon>
        <taxon>Eurotiales</taxon>
        <taxon>Aspergillaceae</taxon>
        <taxon>Aspergillus</taxon>
        <taxon>Aspergillus subgen. Nidulantes</taxon>
    </lineage>
</organism>
<name>A0ABR4JDP9_9EURO</name>
<accession>A0ABR4JDP9</accession>
<dbReference type="Pfam" id="PF00067">
    <property type="entry name" value="p450"/>
    <property type="match status" value="1"/>
</dbReference>
<gene>
    <name evidence="9" type="ORF">BJY01DRAFT_237569</name>
</gene>
<evidence type="ECO:0000256" key="8">
    <source>
        <dbReference type="SAM" id="Phobius"/>
    </source>
</evidence>